<evidence type="ECO:0000313" key="1">
    <source>
        <dbReference type="EMBL" id="KAJ3558729.1"/>
    </source>
</evidence>
<sequence length="746" mass="83800">MARKPLSLAQRKHKSSSTKEAKICAALQDFFDAQSIARGQPRTIREIAQARGVDRVTLWRRIHGGRSILEFNKGKQTFSPAEEAVLVEFVRTLALRQLPLTHELLHAKANSILALRHSSITVAKCWSYRFLDRHHGELSMYWSSGMDNKHGHALDPRNAKDYFDMLTEICKKNNIKTKFKFVMDESPIMLGRSGSRQRVIGPVGQKRQPCLQDDSRDSLSLVVAVCADGSLAMRPTVIFQGKNFMKKWNEHNHSNVTIDVLPNGYMDEELNLAWMKDFERDTRPSGTEANEWRLLAVDNFSSHLSLAVLDLAREHRIEMIGYIPHSTHLLQGLDITCFGTFKTLYGEARQKYEHETGLQMMKEAFLDILKEPFDHAFTAAAIKAAFRVTGIEPLNSEVITPAMTAPSAECSAAVAFPLELPSPVRAVLPYFRALQEQPGDPPEPRTPSPPISESILTEPVTPTRNSQPQPSLVLTPHGTRADIQQMTPRTKQHTLEARKSLRSSSAGFLTKPSENLSSQCRLPQPCIANVPQPSDNSQQLLYEPTPTLVKELQVQNTKLREALLEAKGHIDAAGRIIEAQNVTMALQAIGYEEQRTKIGVKETRMRSNREKLLVTKTGRHLTGDEFRAAAAEDTAARETRKSQAVERKKAKQAKALLKRARDNWRAKEVAERKVQRAADLKEWKQRCEACKAKRMKQPKMPRAPKRAATPEEPRIQAADTNRSEGDKEEGEDGSSSEDDDVALDDD</sequence>
<protein>
    <submittedName>
        <fullName evidence="1">Uncharacterized protein</fullName>
    </submittedName>
</protein>
<comment type="caution">
    <text evidence="1">The sequence shown here is derived from an EMBL/GenBank/DDBJ whole genome shotgun (WGS) entry which is preliminary data.</text>
</comment>
<dbReference type="EMBL" id="JANHOG010000069">
    <property type="protein sequence ID" value="KAJ3558729.1"/>
    <property type="molecule type" value="Genomic_DNA"/>
</dbReference>
<name>A0ACC1TDS1_9APHY</name>
<keyword evidence="2" id="KW-1185">Reference proteome</keyword>
<accession>A0ACC1TDS1</accession>
<dbReference type="Proteomes" id="UP001148662">
    <property type="component" value="Unassembled WGS sequence"/>
</dbReference>
<evidence type="ECO:0000313" key="2">
    <source>
        <dbReference type="Proteomes" id="UP001148662"/>
    </source>
</evidence>
<gene>
    <name evidence="1" type="ORF">NM688_g746</name>
</gene>
<proteinExistence type="predicted"/>
<organism evidence="1 2">
    <name type="scientific">Phlebia brevispora</name>
    <dbReference type="NCBI Taxonomy" id="194682"/>
    <lineage>
        <taxon>Eukaryota</taxon>
        <taxon>Fungi</taxon>
        <taxon>Dikarya</taxon>
        <taxon>Basidiomycota</taxon>
        <taxon>Agaricomycotina</taxon>
        <taxon>Agaricomycetes</taxon>
        <taxon>Polyporales</taxon>
        <taxon>Meruliaceae</taxon>
        <taxon>Phlebia</taxon>
    </lineage>
</organism>
<reference evidence="1" key="1">
    <citation type="submission" date="2022-07" db="EMBL/GenBank/DDBJ databases">
        <title>Genome Sequence of Phlebia brevispora.</title>
        <authorList>
            <person name="Buettner E."/>
        </authorList>
    </citation>
    <scope>NUCLEOTIDE SEQUENCE</scope>
    <source>
        <strain evidence="1">MPL23</strain>
    </source>
</reference>